<sequence>MTITAEEVIFGLGLLVSDHDEESDGYSVNVKEARSLLAHINTLAAEIDNLKTQLSIATERAGFNFDRAESAEKELAALREQKPVSWQFMSANGHWLSVSESGKDAAVKEGCKVRPLFSQPVPPAPVAVPDERATLRSEWTVEDWVLHVGGRYQNNDPANYVEFGSMTAVAALIKQVAHSAKIVGFNACRAEVLRLNSGSKPAVKPVKLPEALLPANHRSGEAFMAADSEGNYLNREFTIKAIRAAGGEIEE</sequence>
<reference evidence="2 3" key="1">
    <citation type="submission" date="2020-06" db="EMBL/GenBank/DDBJ databases">
        <title>Genome sequence of Paramixta manurensis strain PD-1.</title>
        <authorList>
            <person name="Lee C.W."/>
            <person name="Kim J."/>
        </authorList>
    </citation>
    <scope>NUCLEOTIDE SEQUENCE [LARGE SCALE GENOMIC DNA]</scope>
    <source>
        <strain evidence="2 3">PD-1</strain>
    </source>
</reference>
<dbReference type="RefSeq" id="WP_173634402.1">
    <property type="nucleotide sequence ID" value="NZ_CP054212.1"/>
</dbReference>
<dbReference type="KEGG" id="pmak:PMPD1_2517"/>
<keyword evidence="3" id="KW-1185">Reference proteome</keyword>
<keyword evidence="1" id="KW-0175">Coiled coil</keyword>
<organism evidence="2 3">
    <name type="scientific">Paramixta manurensis</name>
    <dbReference type="NCBI Taxonomy" id="2740817"/>
    <lineage>
        <taxon>Bacteria</taxon>
        <taxon>Pseudomonadati</taxon>
        <taxon>Pseudomonadota</taxon>
        <taxon>Gammaproteobacteria</taxon>
        <taxon>Enterobacterales</taxon>
        <taxon>Erwiniaceae</taxon>
        <taxon>Paramixta</taxon>
    </lineage>
</organism>
<evidence type="ECO:0000256" key="1">
    <source>
        <dbReference type="SAM" id="Coils"/>
    </source>
</evidence>
<evidence type="ECO:0000313" key="3">
    <source>
        <dbReference type="Proteomes" id="UP000505325"/>
    </source>
</evidence>
<evidence type="ECO:0000313" key="2">
    <source>
        <dbReference type="EMBL" id="QKJ87459.1"/>
    </source>
</evidence>
<accession>A0A6M8UCJ8</accession>
<dbReference type="EMBL" id="CP054212">
    <property type="protein sequence ID" value="QKJ87459.1"/>
    <property type="molecule type" value="Genomic_DNA"/>
</dbReference>
<dbReference type="Proteomes" id="UP000505325">
    <property type="component" value="Chromosome"/>
</dbReference>
<proteinExistence type="predicted"/>
<protein>
    <submittedName>
        <fullName evidence="2">Uncharacterized protein</fullName>
    </submittedName>
</protein>
<dbReference type="AlphaFoldDB" id="A0A6M8UCJ8"/>
<feature type="coiled-coil region" evidence="1">
    <location>
        <begin position="33"/>
        <end position="60"/>
    </location>
</feature>
<name>A0A6M8UCJ8_9GAMM</name>
<gene>
    <name evidence="2" type="ORF">PMPD1_2517</name>
</gene>